<dbReference type="PROSITE" id="PS51409">
    <property type="entry name" value="ARGINASE_2"/>
    <property type="match status" value="1"/>
</dbReference>
<dbReference type="InterPro" id="IPR023696">
    <property type="entry name" value="Ureohydrolase_dom_sf"/>
</dbReference>
<dbReference type="CDD" id="cd09988">
    <property type="entry name" value="Formimidoylglutamase"/>
    <property type="match status" value="1"/>
</dbReference>
<dbReference type="Pfam" id="PF00491">
    <property type="entry name" value="Arginase"/>
    <property type="match status" value="1"/>
</dbReference>
<dbReference type="InterPro" id="IPR006035">
    <property type="entry name" value="Ureohydrolase"/>
</dbReference>
<accession>A0ABT8C971</accession>
<keyword evidence="1" id="KW-0479">Metal-binding</keyword>
<dbReference type="RefSeq" id="WP_163387083.1">
    <property type="nucleotide sequence ID" value="NZ_JAUFQS010000008.1"/>
</dbReference>
<keyword evidence="5" id="KW-1185">Reference proteome</keyword>
<organism evidence="4 5">
    <name type="scientific">Cyclobacterium jeungdonense</name>
    <dbReference type="NCBI Taxonomy" id="708087"/>
    <lineage>
        <taxon>Bacteria</taxon>
        <taxon>Pseudomonadati</taxon>
        <taxon>Bacteroidota</taxon>
        <taxon>Cytophagia</taxon>
        <taxon>Cytophagales</taxon>
        <taxon>Cyclobacteriaceae</taxon>
        <taxon>Cyclobacterium</taxon>
    </lineage>
</organism>
<keyword evidence="2" id="KW-0378">Hydrolase</keyword>
<dbReference type="Gene3D" id="3.40.800.10">
    <property type="entry name" value="Ureohydrolase domain"/>
    <property type="match status" value="1"/>
</dbReference>
<sequence>MDLQAFFDPIPAKLLHQQFGHNAFYYHIHCHAETFPDLEGIHIALIGIEEYRGTEDEQLLSVSGSTENVRKRLYPLKKGQSNYSIADLGNLKTGKNREETISLLSAIGEFLLKSQILPVFIGGSHDLDIGQFKSYQHMKKLVSLLTVDAKMDMEDQGTAQELHSQDIILHEPNYMFNYCHLAYQSFLTDPELVTTLEKLYFDHIRLGQLRDSFKETEPLIRNADLLSFDICAIHSSDAPGAIDAQPFGLSAEEACQICWFAGTNEKLSSMGIYGYHSNLDDSRQKTASVIATMIWYFIEGFYQRKDSLSFQSNDYIKYTVSLDSKPSILHFYKSKLSGKWWMEIPKNQNEKFNRDTIIPCSYQDYQTAQRGEIPERWVNSQLKLY</sequence>
<evidence type="ECO:0000313" key="5">
    <source>
        <dbReference type="Proteomes" id="UP001236663"/>
    </source>
</evidence>
<protein>
    <submittedName>
        <fullName evidence="4">Formimidoylglutamase</fullName>
    </submittedName>
</protein>
<reference evidence="5" key="1">
    <citation type="journal article" date="2019" name="Int. J. Syst. Evol. Microbiol.">
        <title>The Global Catalogue of Microorganisms (GCM) 10K type strain sequencing project: providing services to taxonomists for standard genome sequencing and annotation.</title>
        <authorList>
            <consortium name="The Broad Institute Genomics Platform"/>
            <consortium name="The Broad Institute Genome Sequencing Center for Infectious Disease"/>
            <person name="Wu L."/>
            <person name="Ma J."/>
        </authorList>
    </citation>
    <scope>NUCLEOTIDE SEQUENCE [LARGE SCALE GENOMIC DNA]</scope>
    <source>
        <strain evidence="5">CECT 7706</strain>
    </source>
</reference>
<comment type="similarity">
    <text evidence="3">Belongs to the arginase family.</text>
</comment>
<dbReference type="Proteomes" id="UP001236663">
    <property type="component" value="Unassembled WGS sequence"/>
</dbReference>
<evidence type="ECO:0000256" key="1">
    <source>
        <dbReference type="ARBA" id="ARBA00022723"/>
    </source>
</evidence>
<evidence type="ECO:0000313" key="4">
    <source>
        <dbReference type="EMBL" id="MDN3688183.1"/>
    </source>
</evidence>
<name>A0ABT8C971_9BACT</name>
<comment type="caution">
    <text evidence="4">The sequence shown here is derived from an EMBL/GenBank/DDBJ whole genome shotgun (WGS) entry which is preliminary data.</text>
</comment>
<dbReference type="SUPFAM" id="SSF52768">
    <property type="entry name" value="Arginase/deacetylase"/>
    <property type="match status" value="1"/>
</dbReference>
<dbReference type="PANTHER" id="PTHR11358:SF26">
    <property type="entry name" value="GUANIDINO ACID HYDROLASE, MITOCHONDRIAL"/>
    <property type="match status" value="1"/>
</dbReference>
<dbReference type="EMBL" id="JAUFQS010000008">
    <property type="protein sequence ID" value="MDN3688183.1"/>
    <property type="molecule type" value="Genomic_DNA"/>
</dbReference>
<evidence type="ECO:0000256" key="3">
    <source>
        <dbReference type="PROSITE-ProRule" id="PRU00742"/>
    </source>
</evidence>
<evidence type="ECO:0000256" key="2">
    <source>
        <dbReference type="ARBA" id="ARBA00022801"/>
    </source>
</evidence>
<dbReference type="PANTHER" id="PTHR11358">
    <property type="entry name" value="ARGINASE/AGMATINASE"/>
    <property type="match status" value="1"/>
</dbReference>
<gene>
    <name evidence="4" type="ORF">QWZ15_10105</name>
</gene>
<proteinExistence type="inferred from homology"/>